<reference evidence="1" key="1">
    <citation type="submission" date="2021-02" db="EMBL/GenBank/DDBJ databases">
        <authorList>
            <person name="Dougan E. K."/>
            <person name="Rhodes N."/>
            <person name="Thang M."/>
            <person name="Chan C."/>
        </authorList>
    </citation>
    <scope>NUCLEOTIDE SEQUENCE</scope>
</reference>
<evidence type="ECO:0000313" key="1">
    <source>
        <dbReference type="EMBL" id="CAE8605604.1"/>
    </source>
</evidence>
<keyword evidence="2" id="KW-1185">Reference proteome</keyword>
<dbReference type="Proteomes" id="UP000654075">
    <property type="component" value="Unassembled WGS sequence"/>
</dbReference>
<evidence type="ECO:0000313" key="2">
    <source>
        <dbReference type="Proteomes" id="UP000654075"/>
    </source>
</evidence>
<sequence>MVVGKETRHGDFPYHLHQRLSAVNCSWSPPLPSTPICCRLSCCFVMARRPAVRDGAGGAPHAFLKAKAMIAYPGFYFRHFQATKSIDQEKIYAPPHVNILRLSLMGKEACDIHDIIPEHRERDVDNTDGIVASQGIVVRDRCSVHSHIFCKVDRGGIFFAIREPLSLEEVGGE</sequence>
<proteinExistence type="predicted"/>
<name>A0A813EVQ0_POLGL</name>
<organism evidence="1 2">
    <name type="scientific">Polarella glacialis</name>
    <name type="common">Dinoflagellate</name>
    <dbReference type="NCBI Taxonomy" id="89957"/>
    <lineage>
        <taxon>Eukaryota</taxon>
        <taxon>Sar</taxon>
        <taxon>Alveolata</taxon>
        <taxon>Dinophyceae</taxon>
        <taxon>Suessiales</taxon>
        <taxon>Suessiaceae</taxon>
        <taxon>Polarella</taxon>
    </lineage>
</organism>
<dbReference type="AlphaFoldDB" id="A0A813EVQ0"/>
<accession>A0A813EVQ0</accession>
<comment type="caution">
    <text evidence="1">The sequence shown here is derived from an EMBL/GenBank/DDBJ whole genome shotgun (WGS) entry which is preliminary data.</text>
</comment>
<dbReference type="EMBL" id="CAJNNV010018057">
    <property type="protein sequence ID" value="CAE8605604.1"/>
    <property type="molecule type" value="Genomic_DNA"/>
</dbReference>
<gene>
    <name evidence="1" type="ORF">PGLA1383_LOCUS23713</name>
</gene>
<protein>
    <submittedName>
        <fullName evidence="1">Uncharacterized protein</fullName>
    </submittedName>
</protein>